<dbReference type="Proteomes" id="UP000024329">
    <property type="component" value="Unassembled WGS sequence"/>
</dbReference>
<evidence type="ECO:0000256" key="3">
    <source>
        <dbReference type="SAM" id="MobiDB-lite"/>
    </source>
</evidence>
<evidence type="ECO:0000313" key="5">
    <source>
        <dbReference type="Proteomes" id="UP000024329"/>
    </source>
</evidence>
<dbReference type="PANTHER" id="PTHR30203">
    <property type="entry name" value="OUTER MEMBRANE CATION EFFLUX PROTEIN"/>
    <property type="match status" value="1"/>
</dbReference>
<dbReference type="Gene3D" id="1.20.1600.10">
    <property type="entry name" value="Outer membrane efflux proteins (OEP)"/>
    <property type="match status" value="1"/>
</dbReference>
<keyword evidence="2" id="KW-0449">Lipoprotein</keyword>
<organism evidence="4 5">
    <name type="scientific">Novosphingobium resinovorum</name>
    <dbReference type="NCBI Taxonomy" id="158500"/>
    <lineage>
        <taxon>Bacteria</taxon>
        <taxon>Pseudomonadati</taxon>
        <taxon>Pseudomonadota</taxon>
        <taxon>Alphaproteobacteria</taxon>
        <taxon>Sphingomonadales</taxon>
        <taxon>Sphingomonadaceae</taxon>
        <taxon>Novosphingobium</taxon>
    </lineage>
</organism>
<comment type="subcellular location">
    <subcellularLocation>
        <location evidence="2">Cell membrane</location>
        <topology evidence="2">Lipid-anchor</topology>
    </subcellularLocation>
</comment>
<dbReference type="Gene3D" id="2.20.200.10">
    <property type="entry name" value="Outer membrane efflux proteins (OEP)"/>
    <property type="match status" value="1"/>
</dbReference>
<dbReference type="eggNOG" id="COG1538">
    <property type="taxonomic scope" value="Bacteria"/>
</dbReference>
<comment type="caution">
    <text evidence="4">The sequence shown here is derived from an EMBL/GenBank/DDBJ whole genome shotgun (WGS) entry which is preliminary data.</text>
</comment>
<dbReference type="GO" id="GO:0015562">
    <property type="term" value="F:efflux transmembrane transporter activity"/>
    <property type="evidence" value="ECO:0007669"/>
    <property type="project" value="InterPro"/>
</dbReference>
<proteinExistence type="inferred from homology"/>
<reference evidence="4 5" key="1">
    <citation type="submission" date="2014-03" db="EMBL/GenBank/DDBJ databases">
        <title>Whole genome sequence of Novosphingobium resinovorum KF1.</title>
        <authorList>
            <person name="Gan H.M."/>
            <person name="Gan H.Y."/>
            <person name="Chew T.H."/>
            <person name="Savka M.A."/>
        </authorList>
    </citation>
    <scope>NUCLEOTIDE SEQUENCE [LARGE SCALE GENOMIC DNA]</scope>
    <source>
        <strain evidence="4 5">KF1</strain>
    </source>
</reference>
<dbReference type="AlphaFoldDB" id="A0A031JQR0"/>
<name>A0A031JQR0_9SPHN</name>
<dbReference type="SUPFAM" id="SSF56954">
    <property type="entry name" value="Outer membrane efflux proteins (OEP)"/>
    <property type="match status" value="1"/>
</dbReference>
<dbReference type="PATRIC" id="fig|158500.4.peg.4217"/>
<dbReference type="NCBIfam" id="TIGR01845">
    <property type="entry name" value="outer_NodT"/>
    <property type="match status" value="1"/>
</dbReference>
<dbReference type="EMBL" id="JFYZ01000028">
    <property type="protein sequence ID" value="EZP79260.1"/>
    <property type="molecule type" value="Genomic_DNA"/>
</dbReference>
<evidence type="ECO:0000256" key="1">
    <source>
        <dbReference type="ARBA" id="ARBA00007613"/>
    </source>
</evidence>
<keyword evidence="2" id="KW-0812">Transmembrane</keyword>
<evidence type="ECO:0000256" key="2">
    <source>
        <dbReference type="RuleBase" id="RU362097"/>
    </source>
</evidence>
<sequence length="505" mass="52462">MPVQHHNLDTARIGPRRDPLKPAGRSHAPLALAVALAASLGGCSLTPAYHRPSIAPVGAWDTQAAQPALQGEPPATVRSDWWRHFASPELDRLMERSLSDSFTLQAAVARVRQAEGSARIVAAPLAPSLSLSGTAGASSGSTSSPTRNVLAQASYELDFWGKNRAAAGSGVALARASAFDAGTVAMTLSASVADEYFTVLSLRERLGIARQQADDARKVLALIQAQRSAGTATDLQLRQQETSIAGLDAAVPALVQQLKVAQDALAVLTGRPSEGFTVEGASLDDVLRPAISPDLPPQLMALRPDVQAAEARLVSANFDIGAARAAFFPSLSLSASGGLRAAGAGSVFPPVAIADGAAGLLAPLFDGGRLGGQLKVSRARQAELVATYRQTVLTAYQEVEDALGAIANARAQEALQEGGATSAQRAAALAMTQYRLGSADYLSVLTTQQTLYQARDSLAQTRLTHLQAIVSLCRALGGGFGRADLQFAAAPTSRSAPLQSQEKSR</sequence>
<gene>
    <name evidence="4" type="ORF">BV97_04149</name>
</gene>
<evidence type="ECO:0000313" key="4">
    <source>
        <dbReference type="EMBL" id="EZP79260.1"/>
    </source>
</evidence>
<keyword evidence="2" id="KW-0564">Palmitate</keyword>
<dbReference type="InterPro" id="IPR010131">
    <property type="entry name" value="MdtP/NodT-like"/>
</dbReference>
<dbReference type="PANTHER" id="PTHR30203:SF33">
    <property type="entry name" value="BLR4455 PROTEIN"/>
    <property type="match status" value="1"/>
</dbReference>
<accession>A0A031JQR0</accession>
<keyword evidence="2" id="KW-1134">Transmembrane beta strand</keyword>
<dbReference type="Pfam" id="PF02321">
    <property type="entry name" value="OEP"/>
    <property type="match status" value="2"/>
</dbReference>
<dbReference type="InterPro" id="IPR003423">
    <property type="entry name" value="OMP_efflux"/>
</dbReference>
<keyword evidence="2" id="KW-0472">Membrane</keyword>
<feature type="region of interest" description="Disordered" evidence="3">
    <location>
        <begin position="1"/>
        <end position="24"/>
    </location>
</feature>
<protein>
    <submittedName>
        <fullName evidence="4">Putative multidrug efflux system outer membrane subunit</fullName>
    </submittedName>
</protein>
<dbReference type="GO" id="GO:0005886">
    <property type="term" value="C:plasma membrane"/>
    <property type="evidence" value="ECO:0007669"/>
    <property type="project" value="UniProtKB-SubCell"/>
</dbReference>
<comment type="similarity">
    <text evidence="1 2">Belongs to the outer membrane factor (OMF) (TC 1.B.17) family.</text>
</comment>